<feature type="chain" id="PRO_5047386752" description="Curlin minor subunit CsgB" evidence="3">
    <location>
        <begin position="38"/>
        <end position="182"/>
    </location>
</feature>
<reference evidence="4 5" key="1">
    <citation type="submission" date="2018-04" db="EMBL/GenBank/DDBJ databases">
        <authorList>
            <person name="Li G."/>
            <person name="Du W."/>
            <person name="Bai Y."/>
        </authorList>
    </citation>
    <scope>NUCLEOTIDE SEQUENCE [LARGE SCALE GENOMIC DNA]</scope>
    <source>
        <strain evidence="4 5">YYYZ-3</strain>
    </source>
</reference>
<keyword evidence="5" id="KW-1185">Reference proteome</keyword>
<evidence type="ECO:0000256" key="3">
    <source>
        <dbReference type="SAM" id="SignalP"/>
    </source>
</evidence>
<name>A0ABX2BIG5_9GAMM</name>
<dbReference type="InterPro" id="IPR009742">
    <property type="entry name" value="Curlin_rpt"/>
</dbReference>
<keyword evidence="2 3" id="KW-0732">Signal</keyword>
<feature type="signal peptide" evidence="3">
    <location>
        <begin position="1"/>
        <end position="37"/>
    </location>
</feature>
<comment type="similarity">
    <text evidence="1">Belongs to the CsgA/CsgB family.</text>
</comment>
<evidence type="ECO:0000256" key="1">
    <source>
        <dbReference type="ARBA" id="ARBA00009766"/>
    </source>
</evidence>
<sequence>MKHFSYRLRTTTTKKTRCRAAITIAIALLTFSSVLQANENESDLFDRSARVTQFAAIDNAALHSNLSIIRQQGNNNKASVAQSRSVSYQLSNFAYVDQVGNGNQASIMQSNGNNTGIIWQVGDDNTASINQQGNNVSYKADIYQNGFKGDVSISQSGSGLRAVSVQQQNLSGNARPVTIDTY</sequence>
<evidence type="ECO:0000313" key="5">
    <source>
        <dbReference type="Proteomes" id="UP001318401"/>
    </source>
</evidence>
<evidence type="ECO:0000256" key="2">
    <source>
        <dbReference type="ARBA" id="ARBA00022729"/>
    </source>
</evidence>
<accession>A0ABX2BIG5</accession>
<proteinExistence type="inferred from homology"/>
<protein>
    <recommendedName>
        <fullName evidence="6">Curlin minor subunit CsgB</fullName>
    </recommendedName>
</protein>
<dbReference type="EMBL" id="QDKN01000010">
    <property type="protein sequence ID" value="NPT32400.1"/>
    <property type="molecule type" value="Genomic_DNA"/>
</dbReference>
<organism evidence="4 5">
    <name type="scientific">Vreelandella venusta</name>
    <dbReference type="NCBI Taxonomy" id="44935"/>
    <lineage>
        <taxon>Bacteria</taxon>
        <taxon>Pseudomonadati</taxon>
        <taxon>Pseudomonadota</taxon>
        <taxon>Gammaproteobacteria</taxon>
        <taxon>Oceanospirillales</taxon>
        <taxon>Halomonadaceae</taxon>
        <taxon>Vreelandella</taxon>
    </lineage>
</organism>
<dbReference type="RefSeq" id="WP_125753334.1">
    <property type="nucleotide sequence ID" value="NZ_CP034367.1"/>
</dbReference>
<evidence type="ECO:0008006" key="6">
    <source>
        <dbReference type="Google" id="ProtNLM"/>
    </source>
</evidence>
<gene>
    <name evidence="4" type="ORF">DDR56_17750</name>
</gene>
<evidence type="ECO:0000313" key="4">
    <source>
        <dbReference type="EMBL" id="NPT32400.1"/>
    </source>
</evidence>
<dbReference type="Pfam" id="PF07012">
    <property type="entry name" value="Curlin_rpt"/>
    <property type="match status" value="1"/>
</dbReference>
<comment type="caution">
    <text evidence="4">The sequence shown here is derived from an EMBL/GenBank/DDBJ whole genome shotgun (WGS) entry which is preliminary data.</text>
</comment>
<dbReference type="GeneID" id="93949245"/>
<dbReference type="Proteomes" id="UP001318401">
    <property type="component" value="Unassembled WGS sequence"/>
</dbReference>